<dbReference type="RefSeq" id="WP_146772092.1">
    <property type="nucleotide sequence ID" value="NZ_BAABBE010000001.1"/>
</dbReference>
<dbReference type="EMBL" id="BAABBE010000001">
    <property type="protein sequence ID" value="GAA3620664.1"/>
    <property type="molecule type" value="Genomic_DNA"/>
</dbReference>
<dbReference type="PANTHER" id="PTHR12993:SF23">
    <property type="entry name" value="N-ACETYLGLUCOSAMINYLPHOSPHATIDYLINOSITOL DEACETYLASE"/>
    <property type="match status" value="1"/>
</dbReference>
<protein>
    <recommendedName>
        <fullName evidence="4">GlcNAc-PI de-N-acetylase</fullName>
    </recommendedName>
</protein>
<evidence type="ECO:0000256" key="1">
    <source>
        <dbReference type="ARBA" id="ARBA00022833"/>
    </source>
</evidence>
<dbReference type="Gene3D" id="3.40.50.10320">
    <property type="entry name" value="LmbE-like"/>
    <property type="match status" value="1"/>
</dbReference>
<accession>A0ABP6ZYP3</accession>
<dbReference type="PANTHER" id="PTHR12993">
    <property type="entry name" value="N-ACETYLGLUCOSAMINYL-PHOSPHATIDYLINOSITOL DE-N-ACETYLASE-RELATED"/>
    <property type="match status" value="1"/>
</dbReference>
<proteinExistence type="predicted"/>
<name>A0ABP6ZYP3_9PSEU</name>
<comment type="caution">
    <text evidence="2">The sequence shown here is derived from an EMBL/GenBank/DDBJ whole genome shotgun (WGS) entry which is preliminary data.</text>
</comment>
<dbReference type="Pfam" id="PF02585">
    <property type="entry name" value="PIG-L"/>
    <property type="match status" value="1"/>
</dbReference>
<evidence type="ECO:0008006" key="4">
    <source>
        <dbReference type="Google" id="ProtNLM"/>
    </source>
</evidence>
<dbReference type="InterPro" id="IPR003737">
    <property type="entry name" value="GlcNAc_PI_deacetylase-related"/>
</dbReference>
<organism evidence="2 3">
    <name type="scientific">Lentzea roselyniae</name>
    <dbReference type="NCBI Taxonomy" id="531940"/>
    <lineage>
        <taxon>Bacteria</taxon>
        <taxon>Bacillati</taxon>
        <taxon>Actinomycetota</taxon>
        <taxon>Actinomycetes</taxon>
        <taxon>Pseudonocardiales</taxon>
        <taxon>Pseudonocardiaceae</taxon>
        <taxon>Lentzea</taxon>
    </lineage>
</organism>
<dbReference type="SUPFAM" id="SSF102588">
    <property type="entry name" value="LmbE-like"/>
    <property type="match status" value="1"/>
</dbReference>
<sequence length="270" mass="29788">MTTVSFVAHPDDDLLFMNPDIAANVWDGHDVWVVYLTAGDIPHRPDKPGGIEYSEMRLNGARAAYARTAGVANEWAFEQMTFGGHPVATNKLVGANVRIVYTYIHAAAGPEDNFGDLWRLLNVPGFEAQPIDGRPPYTYDGFVGMIRGLIAKADPDLIRTSSSIGHREGDHVDHTAGAILVADANTDGAGRTAVLRCEYVGYKVLTFPENVHGFLREKKTEIWDEYWPHDPELNAFSWRAALSRRYQPDGRVFHPGVPWAPPGDFASSVA</sequence>
<reference evidence="3" key="1">
    <citation type="journal article" date="2019" name="Int. J. Syst. Evol. Microbiol.">
        <title>The Global Catalogue of Microorganisms (GCM) 10K type strain sequencing project: providing services to taxonomists for standard genome sequencing and annotation.</title>
        <authorList>
            <consortium name="The Broad Institute Genomics Platform"/>
            <consortium name="The Broad Institute Genome Sequencing Center for Infectious Disease"/>
            <person name="Wu L."/>
            <person name="Ma J."/>
        </authorList>
    </citation>
    <scope>NUCLEOTIDE SEQUENCE [LARGE SCALE GENOMIC DNA]</scope>
    <source>
        <strain evidence="3">JCM 17494</strain>
    </source>
</reference>
<dbReference type="Proteomes" id="UP001500711">
    <property type="component" value="Unassembled WGS sequence"/>
</dbReference>
<dbReference type="InterPro" id="IPR024078">
    <property type="entry name" value="LmbE-like_dom_sf"/>
</dbReference>
<evidence type="ECO:0000313" key="2">
    <source>
        <dbReference type="EMBL" id="GAA3620664.1"/>
    </source>
</evidence>
<evidence type="ECO:0000313" key="3">
    <source>
        <dbReference type="Proteomes" id="UP001500711"/>
    </source>
</evidence>
<gene>
    <name evidence="2" type="ORF">GCM10022267_03520</name>
</gene>
<keyword evidence="3" id="KW-1185">Reference proteome</keyword>
<keyword evidence="1" id="KW-0862">Zinc</keyword>